<evidence type="ECO:0000256" key="1">
    <source>
        <dbReference type="ARBA" id="ARBA00004162"/>
    </source>
</evidence>
<dbReference type="KEGG" id="cjap:GWK36_09845"/>
<evidence type="ECO:0000313" key="12">
    <source>
        <dbReference type="EMBL" id="QIK38228.1"/>
    </source>
</evidence>
<dbReference type="GO" id="GO:0005886">
    <property type="term" value="C:plasma membrane"/>
    <property type="evidence" value="ECO:0007669"/>
    <property type="project" value="UniProtKB-SubCell"/>
</dbReference>
<keyword evidence="8 11" id="KW-1133">Transmembrane helix</keyword>
<evidence type="ECO:0000256" key="7">
    <source>
        <dbReference type="ARBA" id="ARBA00022927"/>
    </source>
</evidence>
<dbReference type="Pfam" id="PF02699">
    <property type="entry name" value="YajC"/>
    <property type="match status" value="1"/>
</dbReference>
<sequence>MSFMIPDAFAQAAAPAPAGDPFMAFLPLILFAVVFYFLLIRPQAKRQKEHRKMVESLAKGDEVITLGGLAGRIIDLGENFILIEVAEGVRIKVRRMAVEAVVPKGTLQEL</sequence>
<keyword evidence="9" id="KW-0811">Translocation</keyword>
<dbReference type="PANTHER" id="PTHR33909:SF1">
    <property type="entry name" value="SEC TRANSLOCON ACCESSORY COMPLEX SUBUNIT YAJC"/>
    <property type="match status" value="1"/>
</dbReference>
<keyword evidence="10 11" id="KW-0472">Membrane</keyword>
<evidence type="ECO:0000313" key="13">
    <source>
        <dbReference type="Proteomes" id="UP000502699"/>
    </source>
</evidence>
<dbReference type="Proteomes" id="UP000502699">
    <property type="component" value="Chromosome"/>
</dbReference>
<dbReference type="AlphaFoldDB" id="A0A6G7VEE8"/>
<name>A0A6G7VEE8_9GAMM</name>
<comment type="subcellular location">
    <subcellularLocation>
        <location evidence="1">Cell membrane</location>
        <topology evidence="1">Single-pass membrane protein</topology>
    </subcellularLocation>
</comment>
<protein>
    <recommendedName>
        <fullName evidence="3">Sec translocon accessory complex subunit YajC</fullName>
    </recommendedName>
</protein>
<keyword evidence="6 11" id="KW-0812">Transmembrane</keyword>
<dbReference type="SMART" id="SM01323">
    <property type="entry name" value="YajC"/>
    <property type="match status" value="1"/>
</dbReference>
<reference evidence="13" key="1">
    <citation type="submission" date="2020-01" db="EMBL/GenBank/DDBJ databases">
        <title>Caldichromatium gen. nov., sp. nov., a thermophilic purple sulfur bacterium member of the family Chromatiaceae isolated from Nakabusa hot spring, Japan.</title>
        <authorList>
            <person name="Saini M.K."/>
            <person name="Hanada S."/>
            <person name="Tank M."/>
        </authorList>
    </citation>
    <scope>NUCLEOTIDE SEQUENCE [LARGE SCALE GENOMIC DNA]</scope>
    <source>
        <strain evidence="13">No.7</strain>
    </source>
</reference>
<dbReference type="PRINTS" id="PR01853">
    <property type="entry name" value="YAJCTRNLCASE"/>
</dbReference>
<keyword evidence="7" id="KW-0653">Protein transport</keyword>
<evidence type="ECO:0000256" key="9">
    <source>
        <dbReference type="ARBA" id="ARBA00023010"/>
    </source>
</evidence>
<evidence type="ECO:0000256" key="6">
    <source>
        <dbReference type="ARBA" id="ARBA00022692"/>
    </source>
</evidence>
<dbReference type="PANTHER" id="PTHR33909">
    <property type="entry name" value="SEC TRANSLOCON ACCESSORY COMPLEX SUBUNIT YAJC"/>
    <property type="match status" value="1"/>
</dbReference>
<evidence type="ECO:0000256" key="3">
    <source>
        <dbReference type="ARBA" id="ARBA00014962"/>
    </source>
</evidence>
<evidence type="ECO:0000256" key="5">
    <source>
        <dbReference type="ARBA" id="ARBA00022475"/>
    </source>
</evidence>
<keyword evidence="4" id="KW-0813">Transport</keyword>
<feature type="transmembrane region" description="Helical" evidence="11">
    <location>
        <begin position="22"/>
        <end position="40"/>
    </location>
</feature>
<evidence type="ECO:0000256" key="4">
    <source>
        <dbReference type="ARBA" id="ARBA00022448"/>
    </source>
</evidence>
<dbReference type="InterPro" id="IPR003849">
    <property type="entry name" value="Preprotein_translocase_YajC"/>
</dbReference>
<evidence type="ECO:0000256" key="2">
    <source>
        <dbReference type="ARBA" id="ARBA00006742"/>
    </source>
</evidence>
<keyword evidence="13" id="KW-1185">Reference proteome</keyword>
<proteinExistence type="inferred from homology"/>
<dbReference type="NCBIfam" id="TIGR00739">
    <property type="entry name" value="yajC"/>
    <property type="match status" value="1"/>
</dbReference>
<evidence type="ECO:0000256" key="8">
    <source>
        <dbReference type="ARBA" id="ARBA00022989"/>
    </source>
</evidence>
<organism evidence="12 13">
    <name type="scientific">Caldichromatium japonicum</name>
    <dbReference type="NCBI Taxonomy" id="2699430"/>
    <lineage>
        <taxon>Bacteria</taxon>
        <taxon>Pseudomonadati</taxon>
        <taxon>Pseudomonadota</taxon>
        <taxon>Gammaproteobacteria</taxon>
        <taxon>Chromatiales</taxon>
        <taxon>Chromatiaceae</taxon>
        <taxon>Caldichromatium</taxon>
    </lineage>
</organism>
<accession>A0A6G7VEE8</accession>
<dbReference type="RefSeq" id="WP_166270990.1">
    <property type="nucleotide sequence ID" value="NZ_CP048029.1"/>
</dbReference>
<comment type="similarity">
    <text evidence="2">Belongs to the YajC family.</text>
</comment>
<evidence type="ECO:0000256" key="11">
    <source>
        <dbReference type="SAM" id="Phobius"/>
    </source>
</evidence>
<gene>
    <name evidence="12" type="primary">yajC</name>
    <name evidence="12" type="ORF">GWK36_09845</name>
</gene>
<evidence type="ECO:0000256" key="10">
    <source>
        <dbReference type="ARBA" id="ARBA00023136"/>
    </source>
</evidence>
<keyword evidence="5" id="KW-1003">Cell membrane</keyword>
<dbReference type="GO" id="GO:0015031">
    <property type="term" value="P:protein transport"/>
    <property type="evidence" value="ECO:0007669"/>
    <property type="project" value="UniProtKB-KW"/>
</dbReference>
<dbReference type="EMBL" id="CP048029">
    <property type="protein sequence ID" value="QIK38228.1"/>
    <property type="molecule type" value="Genomic_DNA"/>
</dbReference>